<evidence type="ECO:0000256" key="3">
    <source>
        <dbReference type="ARBA" id="ARBA00034921"/>
    </source>
</evidence>
<evidence type="ECO:0000256" key="1">
    <source>
        <dbReference type="ARBA" id="ARBA00005830"/>
    </source>
</evidence>
<name>A0AA41MNT1_SCICA</name>
<dbReference type="InterPro" id="IPR008775">
    <property type="entry name" value="Phytyl_CoA_dOase-like"/>
</dbReference>
<evidence type="ECO:0000313" key="5">
    <source>
        <dbReference type="EMBL" id="MBZ3875213.1"/>
    </source>
</evidence>
<dbReference type="GO" id="GO:0048244">
    <property type="term" value="F:phytanoyl-CoA dioxygenase activity"/>
    <property type="evidence" value="ECO:0007669"/>
    <property type="project" value="UniProtKB-EC"/>
</dbReference>
<keyword evidence="6" id="KW-1185">Reference proteome</keyword>
<dbReference type="Pfam" id="PF05721">
    <property type="entry name" value="PhyH"/>
    <property type="match status" value="2"/>
</dbReference>
<comment type="similarity">
    <text evidence="1">Belongs to the PhyH family.</text>
</comment>
<dbReference type="SUPFAM" id="SSF51197">
    <property type="entry name" value="Clavaminate synthase-like"/>
    <property type="match status" value="2"/>
</dbReference>
<dbReference type="AlphaFoldDB" id="A0AA41MNT1"/>
<proteinExistence type="inferred from homology"/>
<accession>A0AA41MNT1</accession>
<gene>
    <name evidence="5" type="ORF">SUZIE_131815</name>
</gene>
<dbReference type="Gene3D" id="2.60.120.620">
    <property type="entry name" value="q2cbj1_9rhob like domain"/>
    <property type="match status" value="2"/>
</dbReference>
<dbReference type="InterPro" id="IPR047128">
    <property type="entry name" value="PhyH"/>
</dbReference>
<dbReference type="Proteomes" id="UP001166674">
    <property type="component" value="Unassembled WGS sequence"/>
</dbReference>
<evidence type="ECO:0000313" key="6">
    <source>
        <dbReference type="Proteomes" id="UP001166674"/>
    </source>
</evidence>
<sequence>MEQQRAGARLRMILGHLGGSSARAVVLKYVECFTGPNIMAMHTMLINKPPDTGHPLHQDLHYFPFRPSNLIVCAWTAMEHIDRNNGCLVVLPGTHKSPLKPHDYPQWEGGVNSMFHGIQDYDQDHARVHLVMEKGDTVFFHPLLIHGSGRNHTQGFRKAISCHFASADCHYIDVKGTSQENIEKEIVGIADKIYRTHSGLDLKVAHPTSGPIAPASFHPRQFQIEFEKICRGESKPEGLVVMRDILKYVECFTGPNIMAMHTMLVNKPPDTGKKTSRHPLHQDLHYFPFRPSNLIVCAWTAMEHIDRNNGCLVVLPGTHKGPLKPHDYPQWEGGVNAFYHGIQDYDQVRAQVHLMMEKGNAVFFHPLLIHGSDRNQTQGFRKAISCHFASADCHYIDVKGTSQENIEKELLERANKFYGPGSNTDMKVHLHEMTK</sequence>
<protein>
    <recommendedName>
        <fullName evidence="2">phytanoyl-CoA dioxygenase</fullName>
        <ecNumber evidence="2">1.14.11.18</ecNumber>
    </recommendedName>
    <alternativeName>
        <fullName evidence="3">Phytanic acid oxidase</fullName>
    </alternativeName>
    <alternativeName>
        <fullName evidence="4">Phytanoyl-CoA alpha-hydroxylase</fullName>
    </alternativeName>
</protein>
<keyword evidence="5" id="KW-0560">Oxidoreductase</keyword>
<evidence type="ECO:0000256" key="4">
    <source>
        <dbReference type="ARBA" id="ARBA00034924"/>
    </source>
</evidence>
<dbReference type="EC" id="1.14.11.18" evidence="2"/>
<organism evidence="5 6">
    <name type="scientific">Sciurus carolinensis</name>
    <name type="common">Eastern gray squirrel</name>
    <dbReference type="NCBI Taxonomy" id="30640"/>
    <lineage>
        <taxon>Eukaryota</taxon>
        <taxon>Metazoa</taxon>
        <taxon>Chordata</taxon>
        <taxon>Craniata</taxon>
        <taxon>Vertebrata</taxon>
        <taxon>Euteleostomi</taxon>
        <taxon>Mammalia</taxon>
        <taxon>Eutheria</taxon>
        <taxon>Euarchontoglires</taxon>
        <taxon>Glires</taxon>
        <taxon>Rodentia</taxon>
        <taxon>Sciuromorpha</taxon>
        <taxon>Sciuridae</taxon>
        <taxon>Sciurinae</taxon>
        <taxon>Sciurini</taxon>
        <taxon>Sciurus</taxon>
    </lineage>
</organism>
<evidence type="ECO:0000256" key="2">
    <source>
        <dbReference type="ARBA" id="ARBA00034809"/>
    </source>
</evidence>
<dbReference type="EMBL" id="JAATJV010245999">
    <property type="protein sequence ID" value="MBZ3875213.1"/>
    <property type="molecule type" value="Genomic_DNA"/>
</dbReference>
<dbReference type="GO" id="GO:0001561">
    <property type="term" value="P:fatty acid alpha-oxidation"/>
    <property type="evidence" value="ECO:0007669"/>
    <property type="project" value="InterPro"/>
</dbReference>
<reference evidence="5" key="1">
    <citation type="submission" date="2020-03" db="EMBL/GenBank/DDBJ databases">
        <title>Studies in the Genomics of Life Span.</title>
        <authorList>
            <person name="Glass D."/>
        </authorList>
    </citation>
    <scope>NUCLEOTIDE SEQUENCE</scope>
    <source>
        <strain evidence="5">SUZIE</strain>
        <tissue evidence="5">Muscle</tissue>
    </source>
</reference>
<comment type="caution">
    <text evidence="5">The sequence shown here is derived from an EMBL/GenBank/DDBJ whole genome shotgun (WGS) entry which is preliminary data.</text>
</comment>
<dbReference type="PANTHER" id="PTHR21308:SF1">
    <property type="entry name" value="PHYTANOYL-COA DIOXYGENASE, PEROXISOMAL"/>
    <property type="match status" value="1"/>
</dbReference>
<keyword evidence="5" id="KW-0223">Dioxygenase</keyword>
<dbReference type="PANTHER" id="PTHR21308">
    <property type="entry name" value="PHYTANOYL-COA ALPHA-HYDROXYLASE"/>
    <property type="match status" value="1"/>
</dbReference>